<evidence type="ECO:0000259" key="1">
    <source>
        <dbReference type="Pfam" id="PF12706"/>
    </source>
</evidence>
<dbReference type="InterPro" id="IPR001279">
    <property type="entry name" value="Metallo-B-lactamas"/>
</dbReference>
<dbReference type="PANTHER" id="PTHR15032">
    <property type="entry name" value="N-ACYL-PHOSPHATIDYLETHANOLAMINE-HYDROLYZING PHOSPHOLIPASE D"/>
    <property type="match status" value="1"/>
</dbReference>
<proteinExistence type="predicted"/>
<dbReference type="GO" id="GO:0005737">
    <property type="term" value="C:cytoplasm"/>
    <property type="evidence" value="ECO:0007669"/>
    <property type="project" value="TreeGrafter"/>
</dbReference>
<reference evidence="2 3" key="1">
    <citation type="submission" date="2019-08" db="EMBL/GenBank/DDBJ databases">
        <title>The genome sequence of a newly discovered highly antifungal drug resistant Aspergillus species, Aspergillus tanneri NIH 1004.</title>
        <authorList>
            <person name="Mounaud S."/>
            <person name="Singh I."/>
            <person name="Joardar V."/>
            <person name="Pakala S."/>
            <person name="Pakala S."/>
            <person name="Venepally P."/>
            <person name="Chung J.K."/>
            <person name="Losada L."/>
            <person name="Nierman W.C."/>
        </authorList>
    </citation>
    <scope>NUCLEOTIDE SEQUENCE [LARGE SCALE GENOMIC DNA]</scope>
    <source>
        <strain evidence="2 3">NIH1004</strain>
    </source>
</reference>
<feature type="domain" description="Metallo-beta-lactamase" evidence="1">
    <location>
        <begin position="130"/>
        <end position="370"/>
    </location>
</feature>
<dbReference type="Pfam" id="PF12706">
    <property type="entry name" value="Lactamase_B_2"/>
    <property type="match status" value="1"/>
</dbReference>
<dbReference type="OrthoDB" id="332863at2759"/>
<dbReference type="AlphaFoldDB" id="A0A5M9MHF3"/>
<dbReference type="VEuPathDB" id="FungiDB:EYZ11_011144"/>
<organism evidence="2 3">
    <name type="scientific">Aspergillus tanneri</name>
    <dbReference type="NCBI Taxonomy" id="1220188"/>
    <lineage>
        <taxon>Eukaryota</taxon>
        <taxon>Fungi</taxon>
        <taxon>Dikarya</taxon>
        <taxon>Ascomycota</taxon>
        <taxon>Pezizomycotina</taxon>
        <taxon>Eurotiomycetes</taxon>
        <taxon>Eurotiomycetidae</taxon>
        <taxon>Eurotiales</taxon>
        <taxon>Aspergillaceae</taxon>
        <taxon>Aspergillus</taxon>
        <taxon>Aspergillus subgen. Circumdati</taxon>
    </lineage>
</organism>
<name>A0A5M9MHF3_9EURO</name>
<protein>
    <recommendedName>
        <fullName evidence="1">Metallo-beta-lactamase domain-containing protein</fullName>
    </recommendedName>
</protein>
<comment type="caution">
    <text evidence="2">The sequence shown here is derived from an EMBL/GenBank/DDBJ whole genome shotgun (WGS) entry which is preliminary data.</text>
</comment>
<accession>A0A5M9MHF3</accession>
<gene>
    <name evidence="2" type="ORF">ATNIH1004_007838</name>
</gene>
<dbReference type="SUPFAM" id="SSF56281">
    <property type="entry name" value="Metallo-hydrolase/oxidoreductase"/>
    <property type="match status" value="1"/>
</dbReference>
<dbReference type="GeneID" id="54330540"/>
<dbReference type="GO" id="GO:0070291">
    <property type="term" value="P:N-acylethanolamine metabolic process"/>
    <property type="evidence" value="ECO:0007669"/>
    <property type="project" value="TreeGrafter"/>
</dbReference>
<dbReference type="GO" id="GO:0070290">
    <property type="term" value="F:N-acylphosphatidylethanolamine-specific phospholipase D activity"/>
    <property type="evidence" value="ECO:0007669"/>
    <property type="project" value="TreeGrafter"/>
</dbReference>
<dbReference type="FunFam" id="3.60.15.10:FF:000048">
    <property type="entry name" value="Zn-dependent hydrolase/oxidoreductase family protein, putative"/>
    <property type="match status" value="1"/>
</dbReference>
<dbReference type="Proteomes" id="UP000324241">
    <property type="component" value="Unassembled WGS sequence"/>
</dbReference>
<sequence>MRFYRRYWSFFRHSAASKSPPSQKRNMGISTTAFLYSVIVSVPPVSAGPEDVDDRNHHVSGGSWNGGPDFKKLMRYFGQYIRGKVNYPDTKPPTVPVRKPEFLAARETSSLRATWLGHACYYVEFPSGLRVLFDPVFEDRCSPFSWIGPKRYTEMPCDIKDIPIIDAVVISHNHYDHLSYPTIKEISKRHPNCHFFAPLGNKQWFTSSGIHNVTELDWWEERDISLSPLEMSEVAPAGDLVSNSADIKARISCLPCQHTTNRGLFDRCKTLWSSWSVESGGRKVYFAGDTGYRSVPELPDGVDDYAPEHNFPSCPAFKEVGKFRGPFDLGLIPIGAYKPRWFMSPMHASPHDAVHIFQDTKCQRALGMHWGTWVLTEEDVLEPPKLLRGALKKNDIPEDGVFDVCDIGESREF</sequence>
<dbReference type="PANTHER" id="PTHR15032:SF4">
    <property type="entry name" value="N-ACYL-PHOSPHATIDYLETHANOLAMINE-HYDROLYZING PHOSPHOLIPASE D"/>
    <property type="match status" value="1"/>
</dbReference>
<evidence type="ECO:0000313" key="3">
    <source>
        <dbReference type="Proteomes" id="UP000324241"/>
    </source>
</evidence>
<dbReference type="RefSeq" id="XP_033425769.1">
    <property type="nucleotide sequence ID" value="XM_033572454.1"/>
</dbReference>
<evidence type="ECO:0000313" key="2">
    <source>
        <dbReference type="EMBL" id="KAA8646408.1"/>
    </source>
</evidence>
<dbReference type="EMBL" id="QUQM01000007">
    <property type="protein sequence ID" value="KAA8646408.1"/>
    <property type="molecule type" value="Genomic_DNA"/>
</dbReference>
<dbReference type="InterPro" id="IPR036866">
    <property type="entry name" value="RibonucZ/Hydroxyglut_hydro"/>
</dbReference>
<dbReference type="GO" id="GO:0070292">
    <property type="term" value="P:N-acylphosphatidylethanolamine metabolic process"/>
    <property type="evidence" value="ECO:0007669"/>
    <property type="project" value="TreeGrafter"/>
</dbReference>
<dbReference type="Gene3D" id="3.60.15.10">
    <property type="entry name" value="Ribonuclease Z/Hydroxyacylglutathione hydrolase-like"/>
    <property type="match status" value="1"/>
</dbReference>